<dbReference type="Proteomes" id="UP001431217">
    <property type="component" value="Unassembled WGS sequence"/>
</dbReference>
<name>A0ABT0MHY3_9GAMM</name>
<protein>
    <submittedName>
        <fullName evidence="5">Helix-turn-helix domain-containing protein</fullName>
    </submittedName>
</protein>
<keyword evidence="2" id="KW-0238">DNA-binding</keyword>
<dbReference type="SUPFAM" id="SSF46689">
    <property type="entry name" value="Homeodomain-like"/>
    <property type="match status" value="1"/>
</dbReference>
<dbReference type="PANTHER" id="PTHR46796:SF15">
    <property type="entry name" value="BLL1074 PROTEIN"/>
    <property type="match status" value="1"/>
</dbReference>
<dbReference type="EMBL" id="JAMBEP010000001">
    <property type="protein sequence ID" value="MCL1634228.1"/>
    <property type="molecule type" value="Genomic_DNA"/>
</dbReference>
<dbReference type="Gene3D" id="1.10.10.60">
    <property type="entry name" value="Homeodomain-like"/>
    <property type="match status" value="1"/>
</dbReference>
<dbReference type="Pfam" id="PF20240">
    <property type="entry name" value="DUF6597"/>
    <property type="match status" value="1"/>
</dbReference>
<evidence type="ECO:0000256" key="1">
    <source>
        <dbReference type="ARBA" id="ARBA00023015"/>
    </source>
</evidence>
<keyword evidence="3" id="KW-0804">Transcription</keyword>
<organism evidence="5 6">
    <name type="scientific">Luteimonas galliterrae</name>
    <dbReference type="NCBI Taxonomy" id="2940486"/>
    <lineage>
        <taxon>Bacteria</taxon>
        <taxon>Pseudomonadati</taxon>
        <taxon>Pseudomonadota</taxon>
        <taxon>Gammaproteobacteria</taxon>
        <taxon>Lysobacterales</taxon>
        <taxon>Lysobacteraceae</taxon>
        <taxon>Luteimonas</taxon>
    </lineage>
</organism>
<evidence type="ECO:0000256" key="3">
    <source>
        <dbReference type="ARBA" id="ARBA00023163"/>
    </source>
</evidence>
<proteinExistence type="predicted"/>
<evidence type="ECO:0000313" key="6">
    <source>
        <dbReference type="Proteomes" id="UP001431217"/>
    </source>
</evidence>
<sequence>MAAATYAIGWGAVRYPSPMGFIAITPAPALSHLIESIWDCDARSQPQALERIMPVAKAGLIVNLAENETRTYDPDTLQCTRHSAFTLDGPADRCSVIDTAEQVAVMGVVFHPGAAAPFFRERFDRLRNGCTDMEDFIGADAGRLRERLLEAGDAASRLRTLHAWLQARAQGAAPRTGTLIHALALLDRTPQVQRIDRLARDCGLSPRRLNALFNEEVGLAPKRYARLQRFHRVVGLAHRQRSVDWADVAADCGFHDQPHLVREFRAFSGLTPTAYLSRQGPWRNHVPLG</sequence>
<evidence type="ECO:0000256" key="2">
    <source>
        <dbReference type="ARBA" id="ARBA00023125"/>
    </source>
</evidence>
<dbReference type="PANTHER" id="PTHR46796">
    <property type="entry name" value="HTH-TYPE TRANSCRIPTIONAL ACTIVATOR RHAS-RELATED"/>
    <property type="match status" value="1"/>
</dbReference>
<accession>A0ABT0MHY3</accession>
<dbReference type="InterPro" id="IPR050204">
    <property type="entry name" value="AraC_XylS_family_regulators"/>
</dbReference>
<dbReference type="SMART" id="SM00342">
    <property type="entry name" value="HTH_ARAC"/>
    <property type="match status" value="1"/>
</dbReference>
<keyword evidence="1" id="KW-0805">Transcription regulation</keyword>
<dbReference type="InterPro" id="IPR046532">
    <property type="entry name" value="DUF6597"/>
</dbReference>
<comment type="caution">
    <text evidence="5">The sequence shown here is derived from an EMBL/GenBank/DDBJ whole genome shotgun (WGS) entry which is preliminary data.</text>
</comment>
<dbReference type="RefSeq" id="WP_249472530.1">
    <property type="nucleotide sequence ID" value="NZ_JAMBEP010000001.1"/>
</dbReference>
<dbReference type="InterPro" id="IPR009057">
    <property type="entry name" value="Homeodomain-like_sf"/>
</dbReference>
<reference evidence="5 6" key="1">
    <citation type="submission" date="2022-05" db="EMBL/GenBank/DDBJ databases">
        <title>Luteimonas sp. SX5, whole genome shotgun sequencing project.</title>
        <authorList>
            <person name="Zhao G."/>
            <person name="Shen L."/>
        </authorList>
    </citation>
    <scope>NUCLEOTIDE SEQUENCE [LARGE SCALE GENOMIC DNA]</scope>
    <source>
        <strain evidence="5 6">SX5</strain>
    </source>
</reference>
<gene>
    <name evidence="5" type="ORF">M2650_06225</name>
</gene>
<feature type="domain" description="HTH araC/xylS-type" evidence="4">
    <location>
        <begin position="194"/>
        <end position="278"/>
    </location>
</feature>
<keyword evidence="6" id="KW-1185">Reference proteome</keyword>
<dbReference type="InterPro" id="IPR018060">
    <property type="entry name" value="HTH_AraC"/>
</dbReference>
<dbReference type="Pfam" id="PF12833">
    <property type="entry name" value="HTH_18"/>
    <property type="match status" value="1"/>
</dbReference>
<dbReference type="PROSITE" id="PS01124">
    <property type="entry name" value="HTH_ARAC_FAMILY_2"/>
    <property type="match status" value="1"/>
</dbReference>
<evidence type="ECO:0000259" key="4">
    <source>
        <dbReference type="PROSITE" id="PS01124"/>
    </source>
</evidence>
<evidence type="ECO:0000313" key="5">
    <source>
        <dbReference type="EMBL" id="MCL1634228.1"/>
    </source>
</evidence>